<evidence type="ECO:0000256" key="2">
    <source>
        <dbReference type="ARBA" id="ARBA00008936"/>
    </source>
</evidence>
<keyword evidence="12" id="KW-1278">Translocase</keyword>
<keyword evidence="9" id="KW-1005">Bacterial flagellum biogenesis</keyword>
<evidence type="ECO:0000259" key="16">
    <source>
        <dbReference type="SMART" id="SM00382"/>
    </source>
</evidence>
<evidence type="ECO:0000256" key="10">
    <source>
        <dbReference type="ARBA" id="ARBA00022840"/>
    </source>
</evidence>
<evidence type="ECO:0000256" key="14">
    <source>
        <dbReference type="ARBA" id="ARBA00023225"/>
    </source>
</evidence>
<keyword evidence="11" id="KW-0653">Protein transport</keyword>
<dbReference type="InterPro" id="IPR027417">
    <property type="entry name" value="P-loop_NTPase"/>
</dbReference>
<dbReference type="InterPro" id="IPR003593">
    <property type="entry name" value="AAA+_ATPase"/>
</dbReference>
<dbReference type="GO" id="GO:0046933">
    <property type="term" value="F:proton-transporting ATP synthase activity, rotational mechanism"/>
    <property type="evidence" value="ECO:0007669"/>
    <property type="project" value="TreeGrafter"/>
</dbReference>
<protein>
    <recommendedName>
        <fullName evidence="4">Flagellum-specific ATP synthase</fullName>
        <ecNumber evidence="3">7.1.2.2</ecNumber>
    </recommendedName>
</protein>
<dbReference type="EC" id="7.1.2.2" evidence="3"/>
<evidence type="ECO:0000256" key="15">
    <source>
        <dbReference type="ARBA" id="ARBA00023310"/>
    </source>
</evidence>
<dbReference type="EMBL" id="FMJD01000013">
    <property type="protein sequence ID" value="SCM79080.1"/>
    <property type="molecule type" value="Genomic_DNA"/>
</dbReference>
<dbReference type="AlphaFoldDB" id="A0A212LNJ6"/>
<keyword evidence="6" id="KW-0963">Cytoplasm</keyword>
<keyword evidence="14" id="KW-1006">Bacterial flagellum protein export</keyword>
<dbReference type="CDD" id="cd01136">
    <property type="entry name" value="ATPase_flagellum-secretory_path_III"/>
    <property type="match status" value="1"/>
</dbReference>
<evidence type="ECO:0000256" key="12">
    <source>
        <dbReference type="ARBA" id="ARBA00022967"/>
    </source>
</evidence>
<accession>A0A212LNJ6</accession>
<dbReference type="NCBIfam" id="TIGR01026">
    <property type="entry name" value="fliI_yscN"/>
    <property type="match status" value="1"/>
</dbReference>
<comment type="subcellular location">
    <subcellularLocation>
        <location evidence="1">Cytoplasm</location>
    </subcellularLocation>
</comment>
<dbReference type="GO" id="GO:0044781">
    <property type="term" value="P:bacterial-type flagellum organization"/>
    <property type="evidence" value="ECO:0007669"/>
    <property type="project" value="UniProtKB-KW"/>
</dbReference>
<dbReference type="Pfam" id="PF18269">
    <property type="entry name" value="T3SS_ATPase_C"/>
    <property type="match status" value="1"/>
</dbReference>
<dbReference type="SUPFAM" id="SSF52540">
    <property type="entry name" value="P-loop containing nucleoside triphosphate hydrolases"/>
    <property type="match status" value="1"/>
</dbReference>
<proteinExistence type="inferred from homology"/>
<evidence type="ECO:0000256" key="3">
    <source>
        <dbReference type="ARBA" id="ARBA00012473"/>
    </source>
</evidence>
<comment type="similarity">
    <text evidence="2">Belongs to the ATPase alpha/beta chains family.</text>
</comment>
<organism evidence="17">
    <name type="scientific">uncultured Pleomorphomonas sp</name>
    <dbReference type="NCBI Taxonomy" id="442121"/>
    <lineage>
        <taxon>Bacteria</taxon>
        <taxon>Pseudomonadati</taxon>
        <taxon>Pseudomonadota</taxon>
        <taxon>Alphaproteobacteria</taxon>
        <taxon>Hyphomicrobiales</taxon>
        <taxon>Pleomorphomonadaceae</taxon>
        <taxon>Pleomorphomonas</taxon>
        <taxon>environmental samples</taxon>
    </lineage>
</organism>
<keyword evidence="5" id="KW-0813">Transport</keyword>
<keyword evidence="10" id="KW-0067">ATP-binding</keyword>
<dbReference type="InterPro" id="IPR005714">
    <property type="entry name" value="ATPase_T3SS_FliI/YscN"/>
</dbReference>
<dbReference type="PANTHER" id="PTHR15184">
    <property type="entry name" value="ATP SYNTHASE"/>
    <property type="match status" value="1"/>
</dbReference>
<dbReference type="GO" id="GO:0005524">
    <property type="term" value="F:ATP binding"/>
    <property type="evidence" value="ECO:0007669"/>
    <property type="project" value="UniProtKB-KW"/>
</dbReference>
<dbReference type="InterPro" id="IPR050053">
    <property type="entry name" value="ATPase_alpha/beta_chains"/>
</dbReference>
<dbReference type="GO" id="GO:0005737">
    <property type="term" value="C:cytoplasm"/>
    <property type="evidence" value="ECO:0007669"/>
    <property type="project" value="UniProtKB-SubCell"/>
</dbReference>
<dbReference type="PANTHER" id="PTHR15184:SF9">
    <property type="entry name" value="SPI-1 TYPE 3 SECRETION SYSTEM ATPASE"/>
    <property type="match status" value="1"/>
</dbReference>
<evidence type="ECO:0000256" key="13">
    <source>
        <dbReference type="ARBA" id="ARBA00023065"/>
    </source>
</evidence>
<evidence type="ECO:0000256" key="5">
    <source>
        <dbReference type="ARBA" id="ARBA00022448"/>
    </source>
</evidence>
<name>A0A212LNJ6_9HYPH</name>
<keyword evidence="8" id="KW-0375">Hydrogen ion transport</keyword>
<keyword evidence="15" id="KW-0066">ATP synthesis</keyword>
<dbReference type="GO" id="GO:0030254">
    <property type="term" value="P:protein secretion by the type III secretion system"/>
    <property type="evidence" value="ECO:0007669"/>
    <property type="project" value="InterPro"/>
</dbReference>
<feature type="domain" description="AAA+ ATPase" evidence="16">
    <location>
        <begin position="158"/>
        <end position="342"/>
    </location>
</feature>
<dbReference type="FunFam" id="3.40.50.12240:FF:000002">
    <property type="entry name" value="Flagellum-specific ATP synthase FliI"/>
    <property type="match status" value="1"/>
</dbReference>
<dbReference type="Gene3D" id="3.40.50.12240">
    <property type="match status" value="1"/>
</dbReference>
<dbReference type="NCBIfam" id="TIGR03498">
    <property type="entry name" value="FliI_clade3"/>
    <property type="match status" value="1"/>
</dbReference>
<keyword evidence="17" id="KW-0378">Hydrolase</keyword>
<evidence type="ECO:0000256" key="1">
    <source>
        <dbReference type="ARBA" id="ARBA00004496"/>
    </source>
</evidence>
<dbReference type="RefSeq" id="WP_288198381.1">
    <property type="nucleotide sequence ID" value="NZ_LT608334.1"/>
</dbReference>
<dbReference type="InterPro" id="IPR040627">
    <property type="entry name" value="T3SS_ATPase_C"/>
</dbReference>
<dbReference type="SMART" id="SM00382">
    <property type="entry name" value="AAA"/>
    <property type="match status" value="1"/>
</dbReference>
<reference evidence="17" key="1">
    <citation type="submission" date="2016-08" db="EMBL/GenBank/DDBJ databases">
        <authorList>
            <person name="Seilhamer J.J."/>
        </authorList>
    </citation>
    <scope>NUCLEOTIDE SEQUENCE</scope>
    <source>
        <strain evidence="17">86</strain>
    </source>
</reference>
<sequence length="450" mass="48043">MTLDRLAAEIAALRPLEIYGRVASVQGMLVEVAGPVEEMSVGARLSVSGFGGARVAVEVVGFRDGKALCLPFASMEGVRLGAKAAIATSSASVRPSEGWLGRVVNAFGEPIDGKGPLPLGPREMPLRASPPQAAERARVGEPIDLGVRVLNTFATCCRGQRMGIFAGSGVGKSVLLSMLARYTACDVSVIGLVGERGREVQEFIEDDLGEEGLARSVVVVATSDETALMRRQAAYLTLTVAEHFRDEGQDVLCLMDSVTRFAMAQREIGLSAGEPPTSKGYTPTVFAELPRLLERAGPGAVGGGTITGLFTVLVDGDNHNEPVADAVRGILDGHIVMERAIAERGRYPAVNVLKTVSRTMPGCVEEEIRPMIRDAKRLMATFADMEELIRLGAYRRGSNPEVDQSIDVSGPLEAFLTQGKGECTRRHDGYRDLAHLLESTVGLRYPHSGE</sequence>
<evidence type="ECO:0000256" key="11">
    <source>
        <dbReference type="ARBA" id="ARBA00022927"/>
    </source>
</evidence>
<evidence type="ECO:0000256" key="9">
    <source>
        <dbReference type="ARBA" id="ARBA00022795"/>
    </source>
</evidence>
<dbReference type="InterPro" id="IPR000194">
    <property type="entry name" value="ATPase_F1/V1/A1_a/bsu_nucl-bd"/>
</dbReference>
<keyword evidence="13" id="KW-0406">Ion transport</keyword>
<dbReference type="GO" id="GO:0016887">
    <property type="term" value="F:ATP hydrolysis activity"/>
    <property type="evidence" value="ECO:0007669"/>
    <property type="project" value="InterPro"/>
</dbReference>
<dbReference type="GO" id="GO:0009288">
    <property type="term" value="C:bacterial-type flagellum"/>
    <property type="evidence" value="ECO:0007669"/>
    <property type="project" value="InterPro"/>
</dbReference>
<evidence type="ECO:0000256" key="4">
    <source>
        <dbReference type="ARBA" id="ARBA00020580"/>
    </source>
</evidence>
<dbReference type="GO" id="GO:0030257">
    <property type="term" value="C:type III protein secretion system complex"/>
    <property type="evidence" value="ECO:0007669"/>
    <property type="project" value="InterPro"/>
</dbReference>
<dbReference type="Pfam" id="PF00006">
    <property type="entry name" value="ATP-synt_ab"/>
    <property type="match status" value="1"/>
</dbReference>
<evidence type="ECO:0000313" key="17">
    <source>
        <dbReference type="EMBL" id="SCM79080.1"/>
    </source>
</evidence>
<dbReference type="InterPro" id="IPR022426">
    <property type="entry name" value="FliI_clade3"/>
</dbReference>
<evidence type="ECO:0000256" key="6">
    <source>
        <dbReference type="ARBA" id="ARBA00022490"/>
    </source>
</evidence>
<keyword evidence="7" id="KW-0547">Nucleotide-binding</keyword>
<evidence type="ECO:0000256" key="8">
    <source>
        <dbReference type="ARBA" id="ARBA00022781"/>
    </source>
</evidence>
<gene>
    <name evidence="17" type="primary">fliI</name>
    <name evidence="17" type="ORF">KL86PLE_90224</name>
</gene>
<evidence type="ECO:0000256" key="7">
    <source>
        <dbReference type="ARBA" id="ARBA00022741"/>
    </source>
</evidence>